<evidence type="ECO:0000256" key="5">
    <source>
        <dbReference type="PROSITE-ProRule" id="PRU00277"/>
    </source>
</evidence>
<organism evidence="8">
    <name type="scientific">Fibrocapsa japonica</name>
    <dbReference type="NCBI Taxonomy" id="94617"/>
    <lineage>
        <taxon>Eukaryota</taxon>
        <taxon>Sar</taxon>
        <taxon>Stramenopiles</taxon>
        <taxon>Ochrophyta</taxon>
        <taxon>Raphidophyceae</taxon>
        <taxon>Chattonellales</taxon>
        <taxon>Chattonellaceae</taxon>
        <taxon>Fibrocapsa</taxon>
    </lineage>
</organism>
<evidence type="ECO:0000313" key="8">
    <source>
        <dbReference type="EMBL" id="CAD9863948.1"/>
    </source>
</evidence>
<keyword evidence="6" id="KW-0732">Signal</keyword>
<evidence type="ECO:0000256" key="6">
    <source>
        <dbReference type="SAM" id="SignalP"/>
    </source>
</evidence>
<evidence type="ECO:0000256" key="1">
    <source>
        <dbReference type="ARBA" id="ARBA00000971"/>
    </source>
</evidence>
<dbReference type="SUPFAM" id="SSF54534">
    <property type="entry name" value="FKBP-like"/>
    <property type="match status" value="1"/>
</dbReference>
<dbReference type="EMBL" id="HBHR01012674">
    <property type="protein sequence ID" value="CAD9863948.1"/>
    <property type="molecule type" value="Transcribed_RNA"/>
</dbReference>
<comment type="catalytic activity">
    <reaction evidence="1 5">
        <text>[protein]-peptidylproline (omega=180) = [protein]-peptidylproline (omega=0)</text>
        <dbReference type="Rhea" id="RHEA:16237"/>
        <dbReference type="Rhea" id="RHEA-COMP:10747"/>
        <dbReference type="Rhea" id="RHEA-COMP:10748"/>
        <dbReference type="ChEBI" id="CHEBI:83833"/>
        <dbReference type="ChEBI" id="CHEBI:83834"/>
        <dbReference type="EC" id="5.2.1.8"/>
    </reaction>
</comment>
<dbReference type="Pfam" id="PF00254">
    <property type="entry name" value="FKBP_C"/>
    <property type="match status" value="1"/>
</dbReference>
<dbReference type="PANTHER" id="PTHR43811:SF19">
    <property type="entry name" value="39 KDA FK506-BINDING NUCLEAR PROTEIN"/>
    <property type="match status" value="1"/>
</dbReference>
<dbReference type="EC" id="5.2.1.8" evidence="2 5"/>
<proteinExistence type="predicted"/>
<feature type="signal peptide" evidence="6">
    <location>
        <begin position="1"/>
        <end position="16"/>
    </location>
</feature>
<evidence type="ECO:0000259" key="7">
    <source>
        <dbReference type="PROSITE" id="PS50059"/>
    </source>
</evidence>
<dbReference type="InterPro" id="IPR001179">
    <property type="entry name" value="PPIase_FKBP_dom"/>
</dbReference>
<dbReference type="AlphaFoldDB" id="A0A7S2Y1B3"/>
<dbReference type="GO" id="GO:0003755">
    <property type="term" value="F:peptidyl-prolyl cis-trans isomerase activity"/>
    <property type="evidence" value="ECO:0007669"/>
    <property type="project" value="UniProtKB-KW"/>
</dbReference>
<evidence type="ECO:0000256" key="4">
    <source>
        <dbReference type="ARBA" id="ARBA00023235"/>
    </source>
</evidence>
<feature type="chain" id="PRO_5031370497" description="peptidylprolyl isomerase" evidence="6">
    <location>
        <begin position="17"/>
        <end position="206"/>
    </location>
</feature>
<reference evidence="8" key="1">
    <citation type="submission" date="2021-01" db="EMBL/GenBank/DDBJ databases">
        <authorList>
            <person name="Corre E."/>
            <person name="Pelletier E."/>
            <person name="Niang G."/>
            <person name="Scheremetjew M."/>
            <person name="Finn R."/>
            <person name="Kale V."/>
            <person name="Holt S."/>
            <person name="Cochrane G."/>
            <person name="Meng A."/>
            <person name="Brown T."/>
            <person name="Cohen L."/>
        </authorList>
    </citation>
    <scope>NUCLEOTIDE SEQUENCE</scope>
    <source>
        <strain evidence="8">CCMP1661</strain>
    </source>
</reference>
<sequence>MQFFIVLAAVVGAVSAFHIQQPTVHSHHMPSNVMRMKSDQSSEANVLGRRQFLQCSGAAAAGVFSAGTMLVSASSAIEDDVIEGTTIPEDKLVTSETGLKYLVVKEGEGAFPFPGQTVKVHYTGWLNGFDTAFKFDSSYDRRRPFTFQVGNGNVIKGWDEAVIQMKVGEKRRLIIPPELGYGKRGAGRVIPPDSTLYFDVELLGLL</sequence>
<dbReference type="InterPro" id="IPR046357">
    <property type="entry name" value="PPIase_dom_sf"/>
</dbReference>
<dbReference type="FunFam" id="3.10.50.40:FF:000047">
    <property type="entry name" value="Peptidylprolyl isomerase"/>
    <property type="match status" value="1"/>
</dbReference>
<evidence type="ECO:0000256" key="2">
    <source>
        <dbReference type="ARBA" id="ARBA00013194"/>
    </source>
</evidence>
<keyword evidence="3 5" id="KW-0697">Rotamase</keyword>
<keyword evidence="4 5" id="KW-0413">Isomerase</keyword>
<protein>
    <recommendedName>
        <fullName evidence="2 5">peptidylprolyl isomerase</fullName>
        <ecNumber evidence="2 5">5.2.1.8</ecNumber>
    </recommendedName>
</protein>
<accession>A0A7S2Y1B3</accession>
<name>A0A7S2Y1B3_9STRA</name>
<dbReference type="PROSITE" id="PS50059">
    <property type="entry name" value="FKBP_PPIASE"/>
    <property type="match status" value="1"/>
</dbReference>
<evidence type="ECO:0000256" key="3">
    <source>
        <dbReference type="ARBA" id="ARBA00023110"/>
    </source>
</evidence>
<gene>
    <name evidence="8" type="ORF">FJAP1339_LOCUS6173</name>
</gene>
<feature type="domain" description="PPIase FKBP-type" evidence="7">
    <location>
        <begin position="115"/>
        <end position="206"/>
    </location>
</feature>
<dbReference type="Gene3D" id="3.10.50.40">
    <property type="match status" value="1"/>
</dbReference>
<dbReference type="PANTHER" id="PTHR43811">
    <property type="entry name" value="FKBP-TYPE PEPTIDYL-PROLYL CIS-TRANS ISOMERASE FKPA"/>
    <property type="match status" value="1"/>
</dbReference>